<reference evidence="10" key="1">
    <citation type="journal article" date="2022" name="bioRxiv">
        <title>Unlocking the hidden genetic diversity of varicosaviruses, the neglected plant rhabdoviruses.</title>
        <authorList>
            <person name="Bejerman N."/>
            <person name="Dietzgen R.G."/>
            <person name="Debat H."/>
        </authorList>
    </citation>
    <scope>NUCLEOTIDE SEQUENCE</scope>
</reference>
<evidence type="ECO:0000313" key="10">
    <source>
        <dbReference type="EMBL" id="DAZ90625.1"/>
    </source>
</evidence>
<keyword evidence="4 9" id="KW-0946">Virion</keyword>
<evidence type="ECO:0000256" key="2">
    <source>
        <dbReference type="ARBA" id="ARBA00022497"/>
    </source>
</evidence>
<organism evidence="10">
    <name type="scientific">Aconitum virus 1</name>
    <dbReference type="NCBI Taxonomy" id="2977949"/>
    <lineage>
        <taxon>Viruses</taxon>
        <taxon>Riboviria</taxon>
        <taxon>Orthornavirae</taxon>
        <taxon>Negarnaviricota</taxon>
        <taxon>Haploviricotina</taxon>
        <taxon>Monjiviricetes</taxon>
        <taxon>Mononegavirales</taxon>
        <taxon>Rhabdoviridae</taxon>
        <taxon>Betarhabdovirinae</taxon>
        <taxon>Varicosavirus</taxon>
        <taxon>Varicosavirus aconiti</taxon>
    </lineage>
</organism>
<dbReference type="InterPro" id="IPR004902">
    <property type="entry name" value="Rhabdo_ncap_2"/>
</dbReference>
<keyword evidence="9" id="KW-1035">Host cytoplasm</keyword>
<evidence type="ECO:0000256" key="3">
    <source>
        <dbReference type="ARBA" id="ARBA00022561"/>
    </source>
</evidence>
<evidence type="ECO:0000256" key="4">
    <source>
        <dbReference type="ARBA" id="ARBA00022844"/>
    </source>
</evidence>
<protein>
    <recommendedName>
        <fullName evidence="1 9">Nucleoprotein</fullName>
        <shortName evidence="9">NP</shortName>
        <shortName evidence="9">Protein N</shortName>
    </recommendedName>
    <alternativeName>
        <fullName evidence="8 9">Nucleocapsid protein</fullName>
    </alternativeName>
</protein>
<keyword evidence="5 9" id="KW-0694">RNA-binding</keyword>
<dbReference type="GO" id="GO:0019029">
    <property type="term" value="C:helical viral capsid"/>
    <property type="evidence" value="ECO:0007669"/>
    <property type="project" value="UniProtKB-UniRule"/>
</dbReference>
<accession>A0A9N6YIV4</accession>
<dbReference type="GO" id="GO:1990904">
    <property type="term" value="C:ribonucleoprotein complex"/>
    <property type="evidence" value="ECO:0007669"/>
    <property type="project" value="UniProtKB-UniRule"/>
</dbReference>
<dbReference type="GO" id="GO:0019013">
    <property type="term" value="C:viral nucleocapsid"/>
    <property type="evidence" value="ECO:0007669"/>
    <property type="project" value="UniProtKB-UniRule"/>
</dbReference>
<comment type="subcellular location">
    <subcellularLocation>
        <location evidence="9">Virion</location>
    </subcellularLocation>
    <subcellularLocation>
        <location evidence="9">Host cytoplasm</location>
    </subcellularLocation>
</comment>
<keyword evidence="2 9" id="KW-1139">Helical capsid protein</keyword>
<dbReference type="Pfam" id="PF03216">
    <property type="entry name" value="Rhabdo_ncap_2"/>
    <property type="match status" value="1"/>
</dbReference>
<dbReference type="EMBL" id="BK061735">
    <property type="protein sequence ID" value="DAZ90625.1"/>
    <property type="molecule type" value="Viral_cRNA"/>
</dbReference>
<proteinExistence type="inferred from homology"/>
<evidence type="ECO:0000256" key="7">
    <source>
        <dbReference type="ARBA" id="ARBA00023274"/>
    </source>
</evidence>
<evidence type="ECO:0000256" key="8">
    <source>
        <dbReference type="ARBA" id="ARBA00033344"/>
    </source>
</evidence>
<keyword evidence="3 9" id="KW-0167">Capsid protein</keyword>
<evidence type="ECO:0000256" key="9">
    <source>
        <dbReference type="RuleBase" id="RU369108"/>
    </source>
</evidence>
<evidence type="ECO:0000256" key="1">
    <source>
        <dbReference type="ARBA" id="ARBA00014389"/>
    </source>
</evidence>
<keyword evidence="6 9" id="KW-0543">Viral nucleoprotein</keyword>
<name>A0A9N6YIV4_9RHAB</name>
<comment type="function">
    <text evidence="9">Encapsidates the genome, protecting it from nucleases. The encapsidated genomic RNA is termed the nucleocapsid (NC) and serves as template for viral transcription and replication.</text>
</comment>
<keyword evidence="7 9" id="KW-0687">Ribonucleoprotein</keyword>
<dbReference type="GO" id="GO:0030430">
    <property type="term" value="C:host cell cytoplasm"/>
    <property type="evidence" value="ECO:0007669"/>
    <property type="project" value="UniProtKB-SubCell"/>
</dbReference>
<sequence length="424" mass="47344">MDVEELAKRVRDFNIRNAMITEPKVAEVVNTPLGIERAPLGNDYIQEKINKFLSAVPEIKGIDDRFIGVPDVSESMKAVTTEFEDSKFLTEKSLVLEEMKDEEIVILGREVIPMLSFGFSQWGVGAIFRLAFQLRDPTNARVFSVDDASGLEDEDGADLSPILMSSSPHPGKLPGITVPADEAKAYSYIAASTLRLFTKSEENYVKSWTHTLGGYQRFYGQKFPVPLALPSQEAIKTLSHYFSHEPMFKMTLYRLLYSGGGAARAPGLRNFLYEIHLVNTGIHIVSIFVRLCSILNCTPGLLLTAMNAHEFSRQITTMVSMITLITRSDEDHKRKMWRFGRIFDDTFMSPLQTKACPLLAYTLASALKGESAQSSRDILNIAQFSEISPEKRRLCAASGEMIVKIIRKYNAQGGTGLAFKIMAE</sequence>
<comment type="subunit">
    <text evidence="9">Homomultimerizes to form the nucleocapsid. Binds to viral genomic RNA.</text>
</comment>
<dbReference type="GO" id="GO:0003723">
    <property type="term" value="F:RNA binding"/>
    <property type="evidence" value="ECO:0007669"/>
    <property type="project" value="UniProtKB-UniRule"/>
</dbReference>
<comment type="similarity">
    <text evidence="9">Belongs to the nucleorhabdovirus nucleocapsid protein family.</text>
</comment>
<evidence type="ECO:0000256" key="6">
    <source>
        <dbReference type="ARBA" id="ARBA00023086"/>
    </source>
</evidence>
<evidence type="ECO:0000256" key="5">
    <source>
        <dbReference type="ARBA" id="ARBA00022884"/>
    </source>
</evidence>